<feature type="domain" description="LCI fold" evidence="2">
    <location>
        <begin position="58"/>
        <end position="94"/>
    </location>
</feature>
<reference evidence="3 4" key="1">
    <citation type="journal article" date="2018" name="Int. J. Syst. Evol. Microbiol.">
        <title>Whole-genome-based revisit of Photorhabdus phylogeny: proposal for the elevation of most Photorhabdus subspecies to the species level and description of one novel species Photorhabdus bodei sp. nov., and one novel subspecies Photorhabdus laumondii subsp. clarkei subsp. nov.</title>
        <authorList>
            <person name="Machado R.A.R."/>
            <person name="Wuthrich D."/>
            <person name="Kuhnert P."/>
            <person name="Arce C.C.M."/>
            <person name="Thonen L."/>
            <person name="Ruiz C."/>
            <person name="Zhang X."/>
            <person name="Robert C.A.M."/>
            <person name="Karimi J."/>
            <person name="Kamali S."/>
            <person name="Ma J."/>
            <person name="Bruggmann R."/>
            <person name="Erb M."/>
        </authorList>
    </citation>
    <scope>NUCLEOTIDE SEQUENCE [LARGE SCALE GENOMIC DNA]</scope>
    <source>
        <strain evidence="3 4">LJ24-63</strain>
    </source>
</reference>
<dbReference type="EMBL" id="NSCM01000051">
    <property type="protein sequence ID" value="RAX08120.1"/>
    <property type="molecule type" value="Genomic_DNA"/>
</dbReference>
<evidence type="ECO:0000256" key="1">
    <source>
        <dbReference type="SAM" id="SignalP"/>
    </source>
</evidence>
<dbReference type="InterPro" id="IPR020976">
    <property type="entry name" value="Antimicrobial_lci"/>
</dbReference>
<dbReference type="AlphaFoldDB" id="A0A329WWY3"/>
<accession>A0A329WWY3</accession>
<proteinExistence type="predicted"/>
<sequence>MFKKLLTVGALATALIGGIGTASAGVPFEYDSCTSSGPYTSSDRYGNFYTRYNVQPSNYFANEYIDGGIKWYFKGSKKLGPECNGKYVALYEGRDI</sequence>
<name>A0A329WWY3_9GAMM</name>
<gene>
    <name evidence="3" type="ORF">CKY02_19665</name>
</gene>
<protein>
    <recommendedName>
        <fullName evidence="2">LCI fold domain-containing protein</fullName>
    </recommendedName>
</protein>
<evidence type="ECO:0000259" key="2">
    <source>
        <dbReference type="Pfam" id="PF12197"/>
    </source>
</evidence>
<organism evidence="3 4">
    <name type="scientific">Photorhabdus bodei</name>
    <dbReference type="NCBI Taxonomy" id="2029681"/>
    <lineage>
        <taxon>Bacteria</taxon>
        <taxon>Pseudomonadati</taxon>
        <taxon>Pseudomonadota</taxon>
        <taxon>Gammaproteobacteria</taxon>
        <taxon>Enterobacterales</taxon>
        <taxon>Morganellaceae</taxon>
        <taxon>Photorhabdus</taxon>
    </lineage>
</organism>
<feature type="chain" id="PRO_5016235471" description="LCI fold domain-containing protein" evidence="1">
    <location>
        <begin position="25"/>
        <end position="96"/>
    </location>
</feature>
<evidence type="ECO:0000313" key="4">
    <source>
        <dbReference type="Proteomes" id="UP000250919"/>
    </source>
</evidence>
<evidence type="ECO:0000313" key="3">
    <source>
        <dbReference type="EMBL" id="RAX08120.1"/>
    </source>
</evidence>
<feature type="signal peptide" evidence="1">
    <location>
        <begin position="1"/>
        <end position="24"/>
    </location>
</feature>
<comment type="caution">
    <text evidence="3">The sequence shown here is derived from an EMBL/GenBank/DDBJ whole genome shotgun (WGS) entry which is preliminary data.</text>
</comment>
<dbReference type="RefSeq" id="WP_112896633.1">
    <property type="nucleotide sequence ID" value="NZ_CAWNYH010000051.1"/>
</dbReference>
<dbReference type="GeneID" id="88808031"/>
<dbReference type="Proteomes" id="UP000250919">
    <property type="component" value="Unassembled WGS sequence"/>
</dbReference>
<keyword evidence="1" id="KW-0732">Signal</keyword>
<dbReference type="Pfam" id="PF12197">
    <property type="entry name" value="lci"/>
    <property type="match status" value="1"/>
</dbReference>